<dbReference type="Proteomes" id="UP000244168">
    <property type="component" value="Unassembled WGS sequence"/>
</dbReference>
<dbReference type="OrthoDB" id="787156at2"/>
<feature type="transmembrane region" description="Helical" evidence="1">
    <location>
        <begin position="221"/>
        <end position="237"/>
    </location>
</feature>
<keyword evidence="1" id="KW-1133">Transmembrane helix</keyword>
<sequence>MHQFTSSKGASPITNGYSFERTVLLTAMILLGTICVVNLFVLGAYLFHSELPQGLFVFAVIASLALPFLFVSKLGFTTSAITLPVTISVGVLSLSLLASWFYFDLSWDGQWYQQAAVYNLAKGWNPLFNPLVTPDHTDNTSILHFPKSTWYFGAAVLQLFGTVEMGKAYNFILLFAAFGVVYPFCRSLNLSKGRSTIFALLVLFNPVVWSEVTTYLNDGDLYLLLVIYLTAIILWLGEAKPIYLVIAIMAICCLVNTKFTGLVFFLVSALFLFVYVIIRHRQRVKPFLLSHLLAGMLAIGVFGFNPYITNTIQRGHPLYPLMGTQAYPSVFASGKDSNEAYETPHNMQGQSLPVRLFYANFGQPGNAPYNHEKFAILVNPFNTNTAHWTAYHYHETRVSGFGPYFGISLILMLIALPLVLWGEKRFWLPTVFFMAALICCLSFSQHFWWPRFFPMLWLAPLLPLLLKWNREATSQSNPIIRFAFGWLPAALLCLNGLIVATVHMQWETNASISLRRDLQQLQNDNRPIEIRYGSFKRSIEEKLKYWDIRFKPVKLKRKDPTVHKLPSVVEGYPNQVIYRQE</sequence>
<evidence type="ECO:0008006" key="4">
    <source>
        <dbReference type="Google" id="ProtNLM"/>
    </source>
</evidence>
<feature type="transmembrane region" description="Helical" evidence="1">
    <location>
        <begin position="289"/>
        <end position="308"/>
    </location>
</feature>
<dbReference type="EMBL" id="QAOQ01000001">
    <property type="protein sequence ID" value="PTR01439.1"/>
    <property type="molecule type" value="Genomic_DNA"/>
</dbReference>
<feature type="transmembrane region" description="Helical" evidence="1">
    <location>
        <begin position="244"/>
        <end position="277"/>
    </location>
</feature>
<feature type="transmembrane region" description="Helical" evidence="1">
    <location>
        <begin position="426"/>
        <end position="443"/>
    </location>
</feature>
<feature type="transmembrane region" description="Helical" evidence="1">
    <location>
        <begin position="197"/>
        <end position="215"/>
    </location>
</feature>
<feature type="transmembrane region" description="Helical" evidence="1">
    <location>
        <begin position="486"/>
        <end position="506"/>
    </location>
</feature>
<keyword evidence="1" id="KW-0472">Membrane</keyword>
<proteinExistence type="predicted"/>
<reference evidence="2 3" key="1">
    <citation type="submission" date="2018-04" db="EMBL/GenBank/DDBJ databases">
        <title>Genomic Encyclopedia of Archaeal and Bacterial Type Strains, Phase II (KMG-II): from individual species to whole genera.</title>
        <authorList>
            <person name="Goeker M."/>
        </authorList>
    </citation>
    <scope>NUCLEOTIDE SEQUENCE [LARGE SCALE GENOMIC DNA]</scope>
    <source>
        <strain evidence="2 3">DSM 26809</strain>
    </source>
</reference>
<dbReference type="AlphaFoldDB" id="A0A2T5JG93"/>
<feature type="transmembrane region" description="Helical" evidence="1">
    <location>
        <begin position="53"/>
        <end position="71"/>
    </location>
</feature>
<comment type="caution">
    <text evidence="2">The sequence shown here is derived from an EMBL/GenBank/DDBJ whole genome shotgun (WGS) entry which is preliminary data.</text>
</comment>
<gene>
    <name evidence="2" type="ORF">C8P68_101673</name>
</gene>
<feature type="transmembrane region" description="Helical" evidence="1">
    <location>
        <begin position="83"/>
        <end position="103"/>
    </location>
</feature>
<keyword evidence="3" id="KW-1185">Reference proteome</keyword>
<feature type="transmembrane region" description="Helical" evidence="1">
    <location>
        <begin position="23"/>
        <end position="47"/>
    </location>
</feature>
<evidence type="ECO:0000256" key="1">
    <source>
        <dbReference type="SAM" id="Phobius"/>
    </source>
</evidence>
<protein>
    <recommendedName>
        <fullName evidence="4">Dolichyl-phosphate-mannose-protein mannosyltransferase</fullName>
    </recommendedName>
</protein>
<organism evidence="2 3">
    <name type="scientific">Mucilaginibacter yixingensis</name>
    <dbReference type="NCBI Taxonomy" id="1295612"/>
    <lineage>
        <taxon>Bacteria</taxon>
        <taxon>Pseudomonadati</taxon>
        <taxon>Bacteroidota</taxon>
        <taxon>Sphingobacteriia</taxon>
        <taxon>Sphingobacteriales</taxon>
        <taxon>Sphingobacteriaceae</taxon>
        <taxon>Mucilaginibacter</taxon>
    </lineage>
</organism>
<feature type="transmembrane region" description="Helical" evidence="1">
    <location>
        <begin position="168"/>
        <end position="185"/>
    </location>
</feature>
<feature type="transmembrane region" description="Helical" evidence="1">
    <location>
        <begin position="401"/>
        <end position="420"/>
    </location>
</feature>
<dbReference type="RefSeq" id="WP_146166459.1">
    <property type="nucleotide sequence ID" value="NZ_CP160205.1"/>
</dbReference>
<accession>A0A2T5JG93</accession>
<evidence type="ECO:0000313" key="2">
    <source>
        <dbReference type="EMBL" id="PTR01439.1"/>
    </source>
</evidence>
<name>A0A2T5JG93_9SPHI</name>
<evidence type="ECO:0000313" key="3">
    <source>
        <dbReference type="Proteomes" id="UP000244168"/>
    </source>
</evidence>
<keyword evidence="1" id="KW-0812">Transmembrane</keyword>